<feature type="domain" description="SnoaL-like" evidence="1">
    <location>
        <begin position="32"/>
        <end position="129"/>
    </location>
</feature>
<dbReference type="EMBL" id="JANIID010000043">
    <property type="protein sequence ID" value="MCQ8774381.1"/>
    <property type="molecule type" value="Genomic_DNA"/>
</dbReference>
<dbReference type="SUPFAM" id="SSF54427">
    <property type="entry name" value="NTF2-like"/>
    <property type="match status" value="1"/>
</dbReference>
<proteinExistence type="predicted"/>
<dbReference type="Gene3D" id="3.10.450.50">
    <property type="match status" value="1"/>
</dbReference>
<evidence type="ECO:0000313" key="3">
    <source>
        <dbReference type="Proteomes" id="UP001142374"/>
    </source>
</evidence>
<accession>A0A9X2LM76</accession>
<dbReference type="RefSeq" id="WP_168097147.1">
    <property type="nucleotide sequence ID" value="NZ_JAATER010001087.1"/>
</dbReference>
<name>A0A9X2LM76_9ACTN</name>
<dbReference type="Pfam" id="PF12680">
    <property type="entry name" value="SnoaL_2"/>
    <property type="match status" value="1"/>
</dbReference>
<protein>
    <submittedName>
        <fullName evidence="2">Nuclear transport factor 2 family protein</fullName>
    </submittedName>
</protein>
<dbReference type="InterPro" id="IPR032710">
    <property type="entry name" value="NTF2-like_dom_sf"/>
</dbReference>
<evidence type="ECO:0000313" key="2">
    <source>
        <dbReference type="EMBL" id="MCQ8774381.1"/>
    </source>
</evidence>
<comment type="caution">
    <text evidence="2">The sequence shown here is derived from an EMBL/GenBank/DDBJ whole genome shotgun (WGS) entry which is preliminary data.</text>
</comment>
<gene>
    <name evidence="2" type="ORF">NQU55_32145</name>
</gene>
<sequence>MTAITIHPDRAAYAKVWCDLWTPPFSREESLGFYAEDGVMLDRSFGVEIRGHQALGDYFQQIVDAVPEMNVTVINHFSAPTFEVIEWQWAATFRKDLPVLGMEQSLVGKSFDINGISVVSFGADGRITHEVDHWNKAELLRQIGLLG</sequence>
<reference evidence="2" key="1">
    <citation type="submission" date="2022-06" db="EMBL/GenBank/DDBJ databases">
        <title>WGS of actinobacteria.</title>
        <authorList>
            <person name="Thawai C."/>
        </authorList>
    </citation>
    <scope>NUCLEOTIDE SEQUENCE</scope>
    <source>
        <strain evidence="2">AA8</strain>
    </source>
</reference>
<evidence type="ECO:0000259" key="1">
    <source>
        <dbReference type="Pfam" id="PF12680"/>
    </source>
</evidence>
<dbReference type="AlphaFoldDB" id="A0A9X2LM76"/>
<dbReference type="InterPro" id="IPR037401">
    <property type="entry name" value="SnoaL-like"/>
</dbReference>
<dbReference type="Proteomes" id="UP001142374">
    <property type="component" value="Unassembled WGS sequence"/>
</dbReference>
<keyword evidence="3" id="KW-1185">Reference proteome</keyword>
<organism evidence="2 3">
    <name type="scientific">Streptomyces telluris</name>
    <dbReference type="NCBI Taxonomy" id="2720021"/>
    <lineage>
        <taxon>Bacteria</taxon>
        <taxon>Bacillati</taxon>
        <taxon>Actinomycetota</taxon>
        <taxon>Actinomycetes</taxon>
        <taxon>Kitasatosporales</taxon>
        <taxon>Streptomycetaceae</taxon>
        <taxon>Streptomyces</taxon>
    </lineage>
</organism>